<keyword evidence="5 8" id="KW-1133">Transmembrane helix</keyword>
<dbReference type="Proteomes" id="UP001347796">
    <property type="component" value="Unassembled WGS sequence"/>
</dbReference>
<evidence type="ECO:0000313" key="10">
    <source>
        <dbReference type="Proteomes" id="UP001347796"/>
    </source>
</evidence>
<dbReference type="GO" id="GO:0008053">
    <property type="term" value="P:mitochondrial fusion"/>
    <property type="evidence" value="ECO:0007669"/>
    <property type="project" value="InterPro"/>
</dbReference>
<feature type="transmembrane region" description="Helical" evidence="8">
    <location>
        <begin position="28"/>
        <end position="47"/>
    </location>
</feature>
<evidence type="ECO:0000256" key="3">
    <source>
        <dbReference type="ARBA" id="ARBA00022692"/>
    </source>
</evidence>
<evidence type="ECO:0000256" key="2">
    <source>
        <dbReference type="ARBA" id="ARBA00008969"/>
    </source>
</evidence>
<proteinExistence type="inferred from homology"/>
<dbReference type="PANTHER" id="PTHR21508:SF5">
    <property type="entry name" value="MITOGUARDIN"/>
    <property type="match status" value="1"/>
</dbReference>
<dbReference type="InterPro" id="IPR019392">
    <property type="entry name" value="Miga"/>
</dbReference>
<dbReference type="PANTHER" id="PTHR21508">
    <property type="entry name" value="MITOGUARDIN"/>
    <property type="match status" value="1"/>
</dbReference>
<reference evidence="9 10" key="1">
    <citation type="submission" date="2024-01" db="EMBL/GenBank/DDBJ databases">
        <title>The genome of the rayed Mediterranean limpet Patella caerulea (Linnaeus, 1758).</title>
        <authorList>
            <person name="Anh-Thu Weber A."/>
            <person name="Halstead-Nussloch G."/>
        </authorList>
    </citation>
    <scope>NUCLEOTIDE SEQUENCE [LARGE SCALE GENOMIC DNA]</scope>
    <source>
        <strain evidence="9">AATW-2023a</strain>
        <tissue evidence="9">Whole specimen</tissue>
    </source>
</reference>
<evidence type="ECO:0000313" key="9">
    <source>
        <dbReference type="EMBL" id="KAK6167218.1"/>
    </source>
</evidence>
<keyword evidence="4" id="KW-1000">Mitochondrion outer membrane</keyword>
<comment type="caution">
    <text evidence="9">The sequence shown here is derived from an EMBL/GenBank/DDBJ whole genome shotgun (WGS) entry which is preliminary data.</text>
</comment>
<name>A0AAN8G7S3_PATCE</name>
<evidence type="ECO:0008006" key="11">
    <source>
        <dbReference type="Google" id="ProtNLM"/>
    </source>
</evidence>
<organism evidence="9 10">
    <name type="scientific">Patella caerulea</name>
    <name type="common">Rayed Mediterranean limpet</name>
    <dbReference type="NCBI Taxonomy" id="87958"/>
    <lineage>
        <taxon>Eukaryota</taxon>
        <taxon>Metazoa</taxon>
        <taxon>Spiralia</taxon>
        <taxon>Lophotrochozoa</taxon>
        <taxon>Mollusca</taxon>
        <taxon>Gastropoda</taxon>
        <taxon>Patellogastropoda</taxon>
        <taxon>Patelloidea</taxon>
        <taxon>Patellidae</taxon>
        <taxon>Patella</taxon>
    </lineage>
</organism>
<comment type="similarity">
    <text evidence="2">Belongs to the mitoguardin family.</text>
</comment>
<sequence>MFKNFAHLQQRLPKIPNINVNLTKPVKLTVISVTLGLALIGFLSAYFRRRKNQKNLPEKVKARLKLQAKYNRPKTFSNGDVHGRNMHVLGSSPLGTLLRKQKSLSGSLSSLGGISTTSTITYSGVDTGSLTPLQLCQLGMERLSGAVSLWEDAIMRLSYLDDQPYLAIPDPDTAALQHRLEGLLDMAHKMQDNYERQCERHADHFALETALSAFTEADMALRERQRSLDGDSGSDQDSFVSATDMANLSDLENHRELFHYLPLYEAGLMELKYGNITCRTLRTEMTQCLSDTEFLAKLHCLRLASDELFRDDTTRDWFIEMGRTIIGDLLKQCDKDPEDFYLNYDKTIEFIKDPVNWWKIEEELKGRGVKLMTFYDIVLDFIMMDAFDDLEGPPSTVTAVVQNRWLSNGFKETALSTAIWSVLKAKRRMLKFSDGFIGHLYSISEHVSPLLAWGFLGPESELKTLCYVFKDLVLGYIQDLFSFEKARYTTVEDLAADILTIAKRTSEMAAEQLSS</sequence>
<evidence type="ECO:0000256" key="6">
    <source>
        <dbReference type="ARBA" id="ARBA00023128"/>
    </source>
</evidence>
<dbReference type="Pfam" id="PF10265">
    <property type="entry name" value="Miga"/>
    <property type="match status" value="1"/>
</dbReference>
<evidence type="ECO:0000256" key="7">
    <source>
        <dbReference type="ARBA" id="ARBA00023136"/>
    </source>
</evidence>
<dbReference type="EMBL" id="JAZGQO010000018">
    <property type="protein sequence ID" value="KAK6167218.1"/>
    <property type="molecule type" value="Genomic_DNA"/>
</dbReference>
<evidence type="ECO:0000256" key="5">
    <source>
        <dbReference type="ARBA" id="ARBA00022989"/>
    </source>
</evidence>
<gene>
    <name evidence="9" type="ORF">SNE40_021306</name>
</gene>
<evidence type="ECO:0000256" key="4">
    <source>
        <dbReference type="ARBA" id="ARBA00022787"/>
    </source>
</evidence>
<dbReference type="AlphaFoldDB" id="A0AAN8G7S3"/>
<dbReference type="GO" id="GO:0005741">
    <property type="term" value="C:mitochondrial outer membrane"/>
    <property type="evidence" value="ECO:0007669"/>
    <property type="project" value="UniProtKB-SubCell"/>
</dbReference>
<evidence type="ECO:0000256" key="1">
    <source>
        <dbReference type="ARBA" id="ARBA00004294"/>
    </source>
</evidence>
<keyword evidence="7 8" id="KW-0472">Membrane</keyword>
<protein>
    <recommendedName>
        <fullName evidence="11">Mitoguardin</fullName>
    </recommendedName>
</protein>
<keyword evidence="10" id="KW-1185">Reference proteome</keyword>
<keyword evidence="3 8" id="KW-0812">Transmembrane</keyword>
<comment type="subcellular location">
    <subcellularLocation>
        <location evidence="1">Mitochondrion outer membrane</location>
    </subcellularLocation>
</comment>
<accession>A0AAN8G7S3</accession>
<keyword evidence="6" id="KW-0496">Mitochondrion</keyword>
<evidence type="ECO:0000256" key="8">
    <source>
        <dbReference type="SAM" id="Phobius"/>
    </source>
</evidence>